<proteinExistence type="predicted"/>
<reference evidence="1" key="1">
    <citation type="thesis" date="2021" institute="BYU ScholarsArchive" country="Provo, UT, USA">
        <title>Applications of and Algorithms for Genome Assembly and Genomic Analyses with an Emphasis on Marine Teleosts.</title>
        <authorList>
            <person name="Pickett B.D."/>
        </authorList>
    </citation>
    <scope>NUCLEOTIDE SEQUENCE</scope>
    <source>
        <strain evidence="1">HI-2016</strain>
    </source>
</reference>
<dbReference type="EMBL" id="JAFBMS010000009">
    <property type="protein sequence ID" value="KAG9349534.1"/>
    <property type="molecule type" value="Genomic_DNA"/>
</dbReference>
<protein>
    <submittedName>
        <fullName evidence="1">Uncharacterized protein</fullName>
    </submittedName>
</protein>
<organism evidence="1 2">
    <name type="scientific">Albula glossodonta</name>
    <name type="common">roundjaw bonefish</name>
    <dbReference type="NCBI Taxonomy" id="121402"/>
    <lineage>
        <taxon>Eukaryota</taxon>
        <taxon>Metazoa</taxon>
        <taxon>Chordata</taxon>
        <taxon>Craniata</taxon>
        <taxon>Vertebrata</taxon>
        <taxon>Euteleostomi</taxon>
        <taxon>Actinopterygii</taxon>
        <taxon>Neopterygii</taxon>
        <taxon>Teleostei</taxon>
        <taxon>Albuliformes</taxon>
        <taxon>Albulidae</taxon>
        <taxon>Albula</taxon>
    </lineage>
</organism>
<sequence length="139" mass="15288">MCLRQLSKECRPPAQKLCCSPGGLQDSSLVAVWSVFAYHSLSPAPPIPHTAQRYLEITVPTPSDAWVCAAPRRVISHEGRPYRSVCDYRSVVEMGSLYPVELETRITHVSQGEDISSIQASASSPISWQIITALSLLCF</sequence>
<dbReference type="AlphaFoldDB" id="A0A8T2PA95"/>
<dbReference type="Proteomes" id="UP000824540">
    <property type="component" value="Unassembled WGS sequence"/>
</dbReference>
<keyword evidence="2" id="KW-1185">Reference proteome</keyword>
<evidence type="ECO:0000313" key="2">
    <source>
        <dbReference type="Proteomes" id="UP000824540"/>
    </source>
</evidence>
<accession>A0A8T2PA95</accession>
<comment type="caution">
    <text evidence="1">The sequence shown here is derived from an EMBL/GenBank/DDBJ whole genome shotgun (WGS) entry which is preliminary data.</text>
</comment>
<name>A0A8T2PA95_9TELE</name>
<gene>
    <name evidence="1" type="ORF">JZ751_027979</name>
</gene>
<evidence type="ECO:0000313" key="1">
    <source>
        <dbReference type="EMBL" id="KAG9349534.1"/>
    </source>
</evidence>